<gene>
    <name evidence="2" type="ORF">PVAP13_4NG268711</name>
</gene>
<evidence type="ECO:0000313" key="2">
    <source>
        <dbReference type="EMBL" id="KAG2607666.1"/>
    </source>
</evidence>
<feature type="region of interest" description="Disordered" evidence="1">
    <location>
        <begin position="22"/>
        <end position="56"/>
    </location>
</feature>
<name>A0A8T0TGA2_PANVG</name>
<organism evidence="2 3">
    <name type="scientific">Panicum virgatum</name>
    <name type="common">Blackwell switchgrass</name>
    <dbReference type="NCBI Taxonomy" id="38727"/>
    <lineage>
        <taxon>Eukaryota</taxon>
        <taxon>Viridiplantae</taxon>
        <taxon>Streptophyta</taxon>
        <taxon>Embryophyta</taxon>
        <taxon>Tracheophyta</taxon>
        <taxon>Spermatophyta</taxon>
        <taxon>Magnoliopsida</taxon>
        <taxon>Liliopsida</taxon>
        <taxon>Poales</taxon>
        <taxon>Poaceae</taxon>
        <taxon>PACMAD clade</taxon>
        <taxon>Panicoideae</taxon>
        <taxon>Panicodae</taxon>
        <taxon>Paniceae</taxon>
        <taxon>Panicinae</taxon>
        <taxon>Panicum</taxon>
        <taxon>Panicum sect. Hiantes</taxon>
    </lineage>
</organism>
<proteinExistence type="predicted"/>
<sequence length="142" mass="15289">MVSQSFVSDCWARRSIVSHRRLASSGSTSSRRLLRPPARSVHRAARRSHESIRTATRRRGQALCSRALTLLNCFPQHPFHIASVSGNSACGEGVNSSLPLSTLLRQPSSPSMLGFRVSSGEAHAAAAAILLVVNSVFLRPST</sequence>
<reference evidence="2" key="1">
    <citation type="submission" date="2020-05" db="EMBL/GenBank/DDBJ databases">
        <title>WGS assembly of Panicum virgatum.</title>
        <authorList>
            <person name="Lovell J.T."/>
            <person name="Jenkins J."/>
            <person name="Shu S."/>
            <person name="Juenger T.E."/>
            <person name="Schmutz J."/>
        </authorList>
    </citation>
    <scope>NUCLEOTIDE SEQUENCE</scope>
    <source>
        <strain evidence="2">AP13</strain>
    </source>
</reference>
<accession>A0A8T0TGA2</accession>
<feature type="compositionally biased region" description="Low complexity" evidence="1">
    <location>
        <begin position="23"/>
        <end position="39"/>
    </location>
</feature>
<dbReference type="Proteomes" id="UP000823388">
    <property type="component" value="Chromosome 4N"/>
</dbReference>
<protein>
    <submittedName>
        <fullName evidence="2">Uncharacterized protein</fullName>
    </submittedName>
</protein>
<evidence type="ECO:0000313" key="3">
    <source>
        <dbReference type="Proteomes" id="UP000823388"/>
    </source>
</evidence>
<dbReference type="EMBL" id="CM029044">
    <property type="protein sequence ID" value="KAG2607666.1"/>
    <property type="molecule type" value="Genomic_DNA"/>
</dbReference>
<keyword evidence="3" id="KW-1185">Reference proteome</keyword>
<dbReference type="AlphaFoldDB" id="A0A8T0TGA2"/>
<evidence type="ECO:0000256" key="1">
    <source>
        <dbReference type="SAM" id="MobiDB-lite"/>
    </source>
</evidence>
<comment type="caution">
    <text evidence="2">The sequence shown here is derived from an EMBL/GenBank/DDBJ whole genome shotgun (WGS) entry which is preliminary data.</text>
</comment>